<gene>
    <name evidence="4" type="ORF">GCM10007043_02170</name>
</gene>
<dbReference type="PROSITE" id="PS50977">
    <property type="entry name" value="HTH_TETR_2"/>
    <property type="match status" value="1"/>
</dbReference>
<proteinExistence type="predicted"/>
<evidence type="ECO:0000259" key="3">
    <source>
        <dbReference type="PROSITE" id="PS50977"/>
    </source>
</evidence>
<dbReference type="GO" id="GO:0003677">
    <property type="term" value="F:DNA binding"/>
    <property type="evidence" value="ECO:0007669"/>
    <property type="project" value="UniProtKB-UniRule"/>
</dbReference>
<organism evidence="4 5">
    <name type="scientific">Calditerricola satsumensis</name>
    <dbReference type="NCBI Taxonomy" id="373054"/>
    <lineage>
        <taxon>Bacteria</taxon>
        <taxon>Bacillati</taxon>
        <taxon>Bacillota</taxon>
        <taxon>Bacilli</taxon>
        <taxon>Bacillales</taxon>
        <taxon>Bacillaceae</taxon>
        <taxon>Calditerricola</taxon>
    </lineage>
</organism>
<dbReference type="InterPro" id="IPR001647">
    <property type="entry name" value="HTH_TetR"/>
</dbReference>
<dbReference type="PANTHER" id="PTHR30055">
    <property type="entry name" value="HTH-TYPE TRANSCRIPTIONAL REGULATOR RUTR"/>
    <property type="match status" value="1"/>
</dbReference>
<sequence>MKLFSEKGFHASTTSEIVKEAGVAEGTIFRHYKTKKDILLAVVVPLLVKFLSPRMLRDVQAIFGDPSLSTEETLRRVCKNRLELVEQNWDRFRILLQEAAFHPEIREAIIEHIAKRARTLMTSFVEKKIRDGEFRNLPPAVIVRVGFSLLAGYVFFKHIAFPDEGIKLDDDEEIACAGWASIKLHARLSCGCVHCGRREGDAFSLARVEPVVDGIGGGAYHGNRQTVVGRMPDSFRMKGR</sequence>
<accession>A0A8J3F9B8</accession>
<dbReference type="InterPro" id="IPR009057">
    <property type="entry name" value="Homeodomain-like_sf"/>
</dbReference>
<dbReference type="EMBL" id="BMOF01000002">
    <property type="protein sequence ID" value="GGJ92034.1"/>
    <property type="molecule type" value="Genomic_DNA"/>
</dbReference>
<keyword evidence="5" id="KW-1185">Reference proteome</keyword>
<dbReference type="Pfam" id="PF17932">
    <property type="entry name" value="TetR_C_24"/>
    <property type="match status" value="1"/>
</dbReference>
<reference evidence="4" key="1">
    <citation type="journal article" date="2014" name="Int. J. Syst. Evol. Microbiol.">
        <title>Complete genome sequence of Corynebacterium casei LMG S-19264T (=DSM 44701T), isolated from a smear-ripened cheese.</title>
        <authorList>
            <consortium name="US DOE Joint Genome Institute (JGI-PGF)"/>
            <person name="Walter F."/>
            <person name="Albersmeier A."/>
            <person name="Kalinowski J."/>
            <person name="Ruckert C."/>
        </authorList>
    </citation>
    <scope>NUCLEOTIDE SEQUENCE</scope>
    <source>
        <strain evidence="4">JCM 14719</strain>
    </source>
</reference>
<evidence type="ECO:0000256" key="1">
    <source>
        <dbReference type="ARBA" id="ARBA00023125"/>
    </source>
</evidence>
<feature type="DNA-binding region" description="H-T-H motif" evidence="2">
    <location>
        <begin position="13"/>
        <end position="32"/>
    </location>
</feature>
<dbReference type="SUPFAM" id="SSF48498">
    <property type="entry name" value="Tetracyclin repressor-like, C-terminal domain"/>
    <property type="match status" value="1"/>
</dbReference>
<dbReference type="AlphaFoldDB" id="A0A8J3F9B8"/>
<comment type="caution">
    <text evidence="4">The sequence shown here is derived from an EMBL/GenBank/DDBJ whole genome shotgun (WGS) entry which is preliminary data.</text>
</comment>
<protein>
    <recommendedName>
        <fullName evidence="3">HTH tetR-type domain-containing protein</fullName>
    </recommendedName>
</protein>
<dbReference type="PANTHER" id="PTHR30055:SF222">
    <property type="entry name" value="REGULATORY PROTEIN"/>
    <property type="match status" value="1"/>
</dbReference>
<dbReference type="InterPro" id="IPR050109">
    <property type="entry name" value="HTH-type_TetR-like_transc_reg"/>
</dbReference>
<dbReference type="InterPro" id="IPR041490">
    <property type="entry name" value="KstR2_TetR_C"/>
</dbReference>
<dbReference type="Pfam" id="PF00440">
    <property type="entry name" value="TetR_N"/>
    <property type="match status" value="1"/>
</dbReference>
<evidence type="ECO:0000256" key="2">
    <source>
        <dbReference type="PROSITE-ProRule" id="PRU00335"/>
    </source>
</evidence>
<evidence type="ECO:0000313" key="5">
    <source>
        <dbReference type="Proteomes" id="UP000637720"/>
    </source>
</evidence>
<dbReference type="SUPFAM" id="SSF46689">
    <property type="entry name" value="Homeodomain-like"/>
    <property type="match status" value="1"/>
</dbReference>
<dbReference type="RefSeq" id="WP_054671388.1">
    <property type="nucleotide sequence ID" value="NZ_BMOF01000002.1"/>
</dbReference>
<name>A0A8J3F9B8_9BACI</name>
<dbReference type="GO" id="GO:0006355">
    <property type="term" value="P:regulation of DNA-templated transcription"/>
    <property type="evidence" value="ECO:0007669"/>
    <property type="project" value="UniProtKB-ARBA"/>
</dbReference>
<reference evidence="4" key="2">
    <citation type="submission" date="2020-09" db="EMBL/GenBank/DDBJ databases">
        <authorList>
            <person name="Sun Q."/>
            <person name="Ohkuma M."/>
        </authorList>
    </citation>
    <scope>NUCLEOTIDE SEQUENCE</scope>
    <source>
        <strain evidence="4">JCM 14719</strain>
    </source>
</reference>
<feature type="domain" description="HTH tetR-type" evidence="3">
    <location>
        <begin position="1"/>
        <end position="50"/>
    </location>
</feature>
<dbReference type="InterPro" id="IPR036271">
    <property type="entry name" value="Tet_transcr_reg_TetR-rel_C_sf"/>
</dbReference>
<keyword evidence="1 2" id="KW-0238">DNA-binding</keyword>
<dbReference type="Gene3D" id="1.10.10.60">
    <property type="entry name" value="Homeodomain-like"/>
    <property type="match status" value="1"/>
</dbReference>
<evidence type="ECO:0000313" key="4">
    <source>
        <dbReference type="EMBL" id="GGJ92034.1"/>
    </source>
</evidence>
<dbReference type="Proteomes" id="UP000637720">
    <property type="component" value="Unassembled WGS sequence"/>
</dbReference>
<dbReference type="Gene3D" id="1.10.357.10">
    <property type="entry name" value="Tetracycline Repressor, domain 2"/>
    <property type="match status" value="1"/>
</dbReference>